<evidence type="ECO:0008006" key="4">
    <source>
        <dbReference type="Google" id="ProtNLM"/>
    </source>
</evidence>
<protein>
    <recommendedName>
        <fullName evidence="4">Tat pathway signal sequence domain protein</fullName>
    </recommendedName>
</protein>
<dbReference type="Proteomes" id="UP000236178">
    <property type="component" value="Unassembled WGS sequence"/>
</dbReference>
<dbReference type="PROSITE" id="PS51257">
    <property type="entry name" value="PROKAR_LIPOPROTEIN"/>
    <property type="match status" value="1"/>
</dbReference>
<keyword evidence="3" id="KW-1185">Reference proteome</keyword>
<name>A0A2I0SGQ2_9ACTN</name>
<evidence type="ECO:0000313" key="3">
    <source>
        <dbReference type="Proteomes" id="UP000236178"/>
    </source>
</evidence>
<dbReference type="EMBL" id="PJOS01000085">
    <property type="protein sequence ID" value="PKT69104.1"/>
    <property type="molecule type" value="Genomic_DNA"/>
</dbReference>
<comment type="caution">
    <text evidence="2">The sequence shown here is derived from an EMBL/GenBank/DDBJ whole genome shotgun (WGS) entry which is preliminary data.</text>
</comment>
<dbReference type="AlphaFoldDB" id="A0A2I0SGQ2"/>
<keyword evidence="1" id="KW-0732">Signal</keyword>
<evidence type="ECO:0000313" key="2">
    <source>
        <dbReference type="EMBL" id="PKT69104.1"/>
    </source>
</evidence>
<sequence>MTLRSRLVPLLCAAAALLSSGCDSGAAAAGGPAAPTASGASLSLKEVSPTPRALAKFRPDRTLGMPGGWNTDGSGVVGSGKDLAFQVTPPAKGASGGGASETWVVDSGSGRVRRFPQIDPHWAPSGIALGAGRLLRVESRQLDGTACGEAAGATADCFSWRLYDQSLSSSSSKPRLLARSAHPGHQSRVPHPLADGRSFVWEQGTAGKKFGLFRWVPGTARPVRLLTRSSLGQLDVDGGTLYLTEGRLAADGAQSVRTTYRVDTRQPVAARQVARFTGSGSFAVHGGRIAYFPHSDEERGRVRILTLDGKTAPVDVGAPLRGFYTVDWISGDRLVTWAISGYALTDLKHPRTSAVFSPDAVGLGVPRTSGNTLYVVYDPYQFAQSRGAKPTVVAWRHFPS</sequence>
<organism evidence="2 3">
    <name type="scientific">Streptomyces populi</name>
    <dbReference type="NCBI Taxonomy" id="2058924"/>
    <lineage>
        <taxon>Bacteria</taxon>
        <taxon>Bacillati</taxon>
        <taxon>Actinomycetota</taxon>
        <taxon>Actinomycetes</taxon>
        <taxon>Kitasatosporales</taxon>
        <taxon>Streptomycetaceae</taxon>
        <taxon>Streptomyces</taxon>
    </lineage>
</organism>
<feature type="chain" id="PRO_5014184927" description="Tat pathway signal sequence domain protein" evidence="1">
    <location>
        <begin position="29"/>
        <end position="400"/>
    </location>
</feature>
<dbReference type="OrthoDB" id="9822751at2"/>
<feature type="signal peptide" evidence="1">
    <location>
        <begin position="1"/>
        <end position="28"/>
    </location>
</feature>
<reference evidence="2 3" key="1">
    <citation type="submission" date="2017-12" db="EMBL/GenBank/DDBJ databases">
        <title>Streptomyces populusis sp. nov., a novel endophytic actinobacterium isolated from stems of Populus adenopoda Maxim.</title>
        <authorList>
            <person name="Wang Z."/>
        </authorList>
    </citation>
    <scope>NUCLEOTIDE SEQUENCE [LARGE SCALE GENOMIC DNA]</scope>
    <source>
        <strain evidence="2 3">A249</strain>
    </source>
</reference>
<proteinExistence type="predicted"/>
<evidence type="ECO:0000256" key="1">
    <source>
        <dbReference type="SAM" id="SignalP"/>
    </source>
</evidence>
<accession>A0A2I0SGQ2</accession>
<gene>
    <name evidence="2" type="ORF">CW362_31445</name>
</gene>